<evidence type="ECO:0000256" key="1">
    <source>
        <dbReference type="ARBA" id="ARBA00022781"/>
    </source>
</evidence>
<evidence type="ECO:0000313" key="6">
    <source>
        <dbReference type="Proteomes" id="UP000031443"/>
    </source>
</evidence>
<dbReference type="Pfam" id="PF21335">
    <property type="entry name" value="ATPD_C_metazoa"/>
    <property type="match status" value="1"/>
</dbReference>
<dbReference type="PANTHER" id="PTHR13822:SF7">
    <property type="entry name" value="ATP SYNTHASE SUBUNIT DELTA, MITOCHONDRIAL"/>
    <property type="match status" value="1"/>
</dbReference>
<dbReference type="PANTHER" id="PTHR13822">
    <property type="entry name" value="ATP SYNTHASE DELTA/EPSILON CHAIN"/>
    <property type="match status" value="1"/>
</dbReference>
<feature type="domain" description="F1F0-ATP synthase delta subunit C-terminal" evidence="4">
    <location>
        <begin position="106"/>
        <end position="147"/>
    </location>
</feature>
<protein>
    <submittedName>
        <fullName evidence="5">ATP synthase subunit delta</fullName>
    </submittedName>
</protein>
<gene>
    <name evidence="5" type="ORF">UY3_00387</name>
</gene>
<dbReference type="GO" id="GO:0045259">
    <property type="term" value="C:proton-transporting ATP synthase complex"/>
    <property type="evidence" value="ECO:0007669"/>
    <property type="project" value="UniProtKB-KW"/>
</dbReference>
<dbReference type="InterPro" id="IPR048937">
    <property type="entry name" value="ATPD_C_metazoa"/>
</dbReference>
<keyword evidence="1" id="KW-0406">Ion transport</keyword>
<dbReference type="Gene3D" id="1.20.5.440">
    <property type="entry name" value="ATP synthase delta/epsilon subunit, C-terminal domain"/>
    <property type="match status" value="1"/>
</dbReference>
<dbReference type="EMBL" id="KB475300">
    <property type="protein sequence ID" value="EMP42358.1"/>
    <property type="molecule type" value="Genomic_DNA"/>
</dbReference>
<evidence type="ECO:0000259" key="4">
    <source>
        <dbReference type="Pfam" id="PF21335"/>
    </source>
</evidence>
<proteinExistence type="predicted"/>
<dbReference type="SUPFAM" id="SSF46604">
    <property type="entry name" value="Epsilon subunit of F1F0-ATP synthase C-terminal domain"/>
    <property type="match status" value="1"/>
</dbReference>
<evidence type="ECO:0000256" key="3">
    <source>
        <dbReference type="ARBA" id="ARBA00023310"/>
    </source>
</evidence>
<keyword evidence="1" id="KW-0375">Hydrogen ion transport</keyword>
<dbReference type="InterPro" id="IPR036794">
    <property type="entry name" value="ATP_F1_dsu/esu_C_sf"/>
</dbReference>
<accession>M7CCD0</accession>
<keyword evidence="2" id="KW-0139">CF(1)</keyword>
<sequence>MLAAHHLLALGPHTCLASRPHFAPMPRWPLTQPRCPSPSPCPRRCCTMEPPFSRWTFPHRTAPLASPVPTLQVLKPGIVMVFAKDGTATKYFVQLLAEEVATLDMLDFATAKLNLDKSLSQLAAVPDVTAKVEAQINIEAHEALVKALE</sequence>
<reference evidence="6" key="1">
    <citation type="journal article" date="2013" name="Nat. Genet.">
        <title>The draft genomes of soft-shell turtle and green sea turtle yield insights into the development and evolution of the turtle-specific body plan.</title>
        <authorList>
            <person name="Wang Z."/>
            <person name="Pascual-Anaya J."/>
            <person name="Zadissa A."/>
            <person name="Li W."/>
            <person name="Niimura Y."/>
            <person name="Huang Z."/>
            <person name="Li C."/>
            <person name="White S."/>
            <person name="Xiong Z."/>
            <person name="Fang D."/>
            <person name="Wang B."/>
            <person name="Ming Y."/>
            <person name="Chen Y."/>
            <person name="Zheng Y."/>
            <person name="Kuraku S."/>
            <person name="Pignatelli M."/>
            <person name="Herrero J."/>
            <person name="Beal K."/>
            <person name="Nozawa M."/>
            <person name="Li Q."/>
            <person name="Wang J."/>
            <person name="Zhang H."/>
            <person name="Yu L."/>
            <person name="Shigenobu S."/>
            <person name="Wang J."/>
            <person name="Liu J."/>
            <person name="Flicek P."/>
            <person name="Searle S."/>
            <person name="Wang J."/>
            <person name="Kuratani S."/>
            <person name="Yin Y."/>
            <person name="Aken B."/>
            <person name="Zhang G."/>
            <person name="Irie N."/>
        </authorList>
    </citation>
    <scope>NUCLEOTIDE SEQUENCE [LARGE SCALE GENOMIC DNA]</scope>
</reference>
<keyword evidence="3" id="KW-0066">ATP synthesis</keyword>
<dbReference type="Proteomes" id="UP000031443">
    <property type="component" value="Unassembled WGS sequence"/>
</dbReference>
<dbReference type="InterPro" id="IPR001469">
    <property type="entry name" value="ATP_synth_F1_dsu/esu"/>
</dbReference>
<name>M7CCD0_CHEMY</name>
<evidence type="ECO:0000256" key="2">
    <source>
        <dbReference type="ARBA" id="ARBA00023196"/>
    </source>
</evidence>
<organism evidence="5 6">
    <name type="scientific">Chelonia mydas</name>
    <name type="common">Green sea-turtle</name>
    <name type="synonym">Chelonia agassizi</name>
    <dbReference type="NCBI Taxonomy" id="8469"/>
    <lineage>
        <taxon>Eukaryota</taxon>
        <taxon>Metazoa</taxon>
        <taxon>Chordata</taxon>
        <taxon>Craniata</taxon>
        <taxon>Vertebrata</taxon>
        <taxon>Euteleostomi</taxon>
        <taxon>Archelosauria</taxon>
        <taxon>Testudinata</taxon>
        <taxon>Testudines</taxon>
        <taxon>Cryptodira</taxon>
        <taxon>Durocryptodira</taxon>
        <taxon>Americhelydia</taxon>
        <taxon>Chelonioidea</taxon>
        <taxon>Cheloniidae</taxon>
        <taxon>Chelonia</taxon>
    </lineage>
</organism>
<dbReference type="STRING" id="8469.M7CCD0"/>
<keyword evidence="1" id="KW-0813">Transport</keyword>
<keyword evidence="6" id="KW-1185">Reference proteome</keyword>
<evidence type="ECO:0000313" key="5">
    <source>
        <dbReference type="EMBL" id="EMP42358.1"/>
    </source>
</evidence>
<dbReference type="GO" id="GO:0046933">
    <property type="term" value="F:proton-transporting ATP synthase activity, rotational mechanism"/>
    <property type="evidence" value="ECO:0007669"/>
    <property type="project" value="InterPro"/>
</dbReference>
<dbReference type="AlphaFoldDB" id="M7CCD0"/>